<sequence length="192" mass="20950">MRALLCTGPRPRNAAATRTAILDAARERFAADSYDDVGMRDIARDVGVDAALISRYFGSKDELFLAALDSCGDGSQLMQGDKADFGRRVSHEIVYEPKKAEKLKAMSIMLRSVGSARAAEMVQNTCAARFFGPLEEWIGGENAVVRARLLAGFLMGMSVSRELGGGQFSLTPDEAEEMRQRLEVILQNLIEG</sequence>
<dbReference type="EMBL" id="CP080034">
    <property type="protein sequence ID" value="QYC09012.1"/>
    <property type="molecule type" value="Genomic_DNA"/>
</dbReference>
<keyword evidence="5" id="KW-1185">Reference proteome</keyword>
<dbReference type="InterPro" id="IPR036271">
    <property type="entry name" value="Tet_transcr_reg_TetR-rel_C_sf"/>
</dbReference>
<evidence type="ECO:0000313" key="4">
    <source>
        <dbReference type="EMBL" id="QYC09012.1"/>
    </source>
</evidence>
<feature type="domain" description="HTH tetR-type" evidence="3">
    <location>
        <begin position="15"/>
        <end position="75"/>
    </location>
</feature>
<dbReference type="SUPFAM" id="SSF46689">
    <property type="entry name" value="Homeodomain-like"/>
    <property type="match status" value="1"/>
</dbReference>
<accession>A0ABX8TDI3</accession>
<feature type="DNA-binding region" description="H-T-H motif" evidence="2">
    <location>
        <begin position="38"/>
        <end position="57"/>
    </location>
</feature>
<evidence type="ECO:0000256" key="1">
    <source>
        <dbReference type="ARBA" id="ARBA00023125"/>
    </source>
</evidence>
<keyword evidence="1 2" id="KW-0238">DNA-binding</keyword>
<evidence type="ECO:0000259" key="3">
    <source>
        <dbReference type="PROSITE" id="PS50977"/>
    </source>
</evidence>
<reference evidence="4 5" key="1">
    <citation type="submission" date="2021-07" db="EMBL/GenBank/DDBJ databases">
        <title>Isolation and characterization of bacteria from a gold mining with a capacity of golden bioaccumulation.</title>
        <authorList>
            <person name="Yang X.J."/>
        </authorList>
    </citation>
    <scope>NUCLEOTIDE SEQUENCE [LARGE SCALE GENOMIC DNA]</scope>
    <source>
        <strain evidence="4 5">Au29</strain>
    </source>
</reference>
<dbReference type="Pfam" id="PF17920">
    <property type="entry name" value="TetR_C_16"/>
    <property type="match status" value="1"/>
</dbReference>
<name>A0ABX8TDI3_9CAUL</name>
<evidence type="ECO:0000313" key="5">
    <source>
        <dbReference type="Proteomes" id="UP000824334"/>
    </source>
</evidence>
<dbReference type="InterPro" id="IPR050109">
    <property type="entry name" value="HTH-type_TetR-like_transc_reg"/>
</dbReference>
<dbReference type="PRINTS" id="PR00455">
    <property type="entry name" value="HTHTETR"/>
</dbReference>
<dbReference type="Pfam" id="PF00440">
    <property type="entry name" value="TetR_N"/>
    <property type="match status" value="1"/>
</dbReference>
<dbReference type="InterPro" id="IPR041678">
    <property type="entry name" value="TetR_C_16"/>
</dbReference>
<evidence type="ECO:0000256" key="2">
    <source>
        <dbReference type="PROSITE-ProRule" id="PRU00335"/>
    </source>
</evidence>
<protein>
    <submittedName>
        <fullName evidence="4">TetR/AcrR family transcriptional regulator</fullName>
    </submittedName>
</protein>
<dbReference type="InterPro" id="IPR009057">
    <property type="entry name" value="Homeodomain-like_sf"/>
</dbReference>
<organism evidence="4 5">
    <name type="scientific">Brevundimonas nasdae</name>
    <dbReference type="NCBI Taxonomy" id="172043"/>
    <lineage>
        <taxon>Bacteria</taxon>
        <taxon>Pseudomonadati</taxon>
        <taxon>Pseudomonadota</taxon>
        <taxon>Alphaproteobacteria</taxon>
        <taxon>Caulobacterales</taxon>
        <taxon>Caulobacteraceae</taxon>
        <taxon>Brevundimonas</taxon>
    </lineage>
</organism>
<proteinExistence type="predicted"/>
<dbReference type="Proteomes" id="UP000824334">
    <property type="component" value="Chromosome"/>
</dbReference>
<dbReference type="InterPro" id="IPR001647">
    <property type="entry name" value="HTH_TetR"/>
</dbReference>
<dbReference type="PANTHER" id="PTHR30055:SF235">
    <property type="entry name" value="TRANSCRIPTIONAL REGULATORY PROTEIN"/>
    <property type="match status" value="1"/>
</dbReference>
<dbReference type="Gene3D" id="1.10.357.10">
    <property type="entry name" value="Tetracycline Repressor, domain 2"/>
    <property type="match status" value="1"/>
</dbReference>
<dbReference type="PANTHER" id="PTHR30055">
    <property type="entry name" value="HTH-TYPE TRANSCRIPTIONAL REGULATOR RUTR"/>
    <property type="match status" value="1"/>
</dbReference>
<dbReference type="SUPFAM" id="SSF48498">
    <property type="entry name" value="Tetracyclin repressor-like, C-terminal domain"/>
    <property type="match status" value="1"/>
</dbReference>
<gene>
    <name evidence="4" type="ORF">KWG56_10210</name>
</gene>
<dbReference type="PROSITE" id="PS50977">
    <property type="entry name" value="HTH_TETR_2"/>
    <property type="match status" value="1"/>
</dbReference>